<feature type="region of interest" description="Disordered" evidence="1">
    <location>
        <begin position="1"/>
        <end position="67"/>
    </location>
</feature>
<protein>
    <submittedName>
        <fullName evidence="2">Uncharacterized protein</fullName>
    </submittedName>
</protein>
<feature type="non-terminal residue" evidence="2">
    <location>
        <position position="67"/>
    </location>
</feature>
<organism evidence="2 3">
    <name type="scientific">Daedalea quercina L-15889</name>
    <dbReference type="NCBI Taxonomy" id="1314783"/>
    <lineage>
        <taxon>Eukaryota</taxon>
        <taxon>Fungi</taxon>
        <taxon>Dikarya</taxon>
        <taxon>Basidiomycota</taxon>
        <taxon>Agaricomycotina</taxon>
        <taxon>Agaricomycetes</taxon>
        <taxon>Polyporales</taxon>
        <taxon>Fomitopsis</taxon>
    </lineage>
</organism>
<feature type="compositionally biased region" description="Polar residues" evidence="1">
    <location>
        <begin position="16"/>
        <end position="40"/>
    </location>
</feature>
<dbReference type="AlphaFoldDB" id="A0A165KWQ1"/>
<reference evidence="2 3" key="1">
    <citation type="journal article" date="2016" name="Mol. Biol. Evol.">
        <title>Comparative Genomics of Early-Diverging Mushroom-Forming Fungi Provides Insights into the Origins of Lignocellulose Decay Capabilities.</title>
        <authorList>
            <person name="Nagy L.G."/>
            <person name="Riley R."/>
            <person name="Tritt A."/>
            <person name="Adam C."/>
            <person name="Daum C."/>
            <person name="Floudas D."/>
            <person name="Sun H."/>
            <person name="Yadav J.S."/>
            <person name="Pangilinan J."/>
            <person name="Larsson K.H."/>
            <person name="Matsuura K."/>
            <person name="Barry K."/>
            <person name="Labutti K."/>
            <person name="Kuo R."/>
            <person name="Ohm R.A."/>
            <person name="Bhattacharya S.S."/>
            <person name="Shirouzu T."/>
            <person name="Yoshinaga Y."/>
            <person name="Martin F.M."/>
            <person name="Grigoriev I.V."/>
            <person name="Hibbett D.S."/>
        </authorList>
    </citation>
    <scope>NUCLEOTIDE SEQUENCE [LARGE SCALE GENOMIC DNA]</scope>
    <source>
        <strain evidence="2 3">L-15889</strain>
    </source>
</reference>
<evidence type="ECO:0000313" key="3">
    <source>
        <dbReference type="Proteomes" id="UP000076727"/>
    </source>
</evidence>
<dbReference type="EMBL" id="KV429164">
    <property type="protein sequence ID" value="KZT63686.1"/>
    <property type="molecule type" value="Genomic_DNA"/>
</dbReference>
<sequence>MGRQGDDPWNLAGLLNQRSPAMRSETNVSSSEGQALNEQGKTLPCDRLPPLRAKGSAMIPKHPEALR</sequence>
<evidence type="ECO:0000313" key="2">
    <source>
        <dbReference type="EMBL" id="KZT63686.1"/>
    </source>
</evidence>
<accession>A0A165KWQ1</accession>
<dbReference type="Proteomes" id="UP000076727">
    <property type="component" value="Unassembled WGS sequence"/>
</dbReference>
<proteinExistence type="predicted"/>
<gene>
    <name evidence="2" type="ORF">DAEQUDRAFT_733544</name>
</gene>
<name>A0A165KWQ1_9APHY</name>
<keyword evidence="3" id="KW-1185">Reference proteome</keyword>
<evidence type="ECO:0000256" key="1">
    <source>
        <dbReference type="SAM" id="MobiDB-lite"/>
    </source>
</evidence>